<dbReference type="Pfam" id="PF13609">
    <property type="entry name" value="Porin_4"/>
    <property type="match status" value="1"/>
</dbReference>
<keyword evidence="6" id="KW-0732">Signal</keyword>
<keyword evidence="8" id="KW-0626">Porin</keyword>
<dbReference type="InterPro" id="IPR002299">
    <property type="entry name" value="Porin_Neis"/>
</dbReference>
<dbReference type="PRINTS" id="PR00182">
    <property type="entry name" value="ECOLNEIPORIN"/>
</dbReference>
<keyword evidence="5" id="KW-0812">Transmembrane</keyword>
<evidence type="ECO:0000256" key="4">
    <source>
        <dbReference type="ARBA" id="ARBA00022452"/>
    </source>
</evidence>
<dbReference type="AlphaFoldDB" id="A0A3B0WA89"/>
<keyword evidence="10" id="KW-0998">Cell outer membrane</keyword>
<comment type="subcellular location">
    <subcellularLocation>
        <location evidence="1">Membrane</location>
        <topology evidence="1">Multi-pass membrane protein</topology>
    </subcellularLocation>
</comment>
<feature type="domain" description="Porin" evidence="11">
    <location>
        <begin position="9"/>
        <end position="322"/>
    </location>
</feature>
<dbReference type="GO" id="GO:0034220">
    <property type="term" value="P:monoatomic ion transmembrane transport"/>
    <property type="evidence" value="ECO:0007669"/>
    <property type="project" value="InterPro"/>
</dbReference>
<dbReference type="PANTHER" id="PTHR34501:SF9">
    <property type="entry name" value="MAJOR OUTER MEMBRANE PROTEIN P.IA"/>
    <property type="match status" value="1"/>
</dbReference>
<proteinExistence type="predicted"/>
<evidence type="ECO:0000313" key="12">
    <source>
        <dbReference type="EMBL" id="VAW47597.1"/>
    </source>
</evidence>
<dbReference type="GO" id="GO:0046930">
    <property type="term" value="C:pore complex"/>
    <property type="evidence" value="ECO:0007669"/>
    <property type="project" value="UniProtKB-KW"/>
</dbReference>
<dbReference type="GO" id="GO:0015288">
    <property type="term" value="F:porin activity"/>
    <property type="evidence" value="ECO:0007669"/>
    <property type="project" value="UniProtKB-KW"/>
</dbReference>
<keyword evidence="3" id="KW-0813">Transport</keyword>
<dbReference type="InterPro" id="IPR050298">
    <property type="entry name" value="Gram-neg_bact_OMP"/>
</dbReference>
<name>A0A3B0WA89_9ZZZZ</name>
<evidence type="ECO:0000256" key="5">
    <source>
        <dbReference type="ARBA" id="ARBA00022692"/>
    </source>
</evidence>
<evidence type="ECO:0000256" key="1">
    <source>
        <dbReference type="ARBA" id="ARBA00004141"/>
    </source>
</evidence>
<evidence type="ECO:0000256" key="10">
    <source>
        <dbReference type="ARBA" id="ARBA00023237"/>
    </source>
</evidence>
<evidence type="ECO:0000256" key="6">
    <source>
        <dbReference type="ARBA" id="ARBA00022729"/>
    </source>
</evidence>
<sequence length="344" mass="36253">MKKNIIALAIASVVAAPVAMAGAPTLYGDVNMVVEQVNEKNYAGKTIDATSGTQVNSRASKLGVKGSEDLGNGLSAVYKFEFEVQIDGASTLKNRNQYVGLAGGFGTVLMGRHDTPLKMTQGTDLFNFSPLADIKVQAGGLGVTGSGGEDRLSNVLAYVSPSFGGVTLVGAFVPKETGGDPTEESSLGDLMSFAVMYGSKKEGLYLSAAYNLFSEEFLNAADSANEARLVAQYSTGGLVANVMYQNFDGKAIEDTLNEGATIGAGVAYKAGNFTPRVQIMQVDRKNSAVNTKAEDSFNYALGVDYALGKKTRVYAEYAMLDNIDGLKKTKAEQSAISIGLNHKF</sequence>
<dbReference type="InterPro" id="IPR023614">
    <property type="entry name" value="Porin_dom_sf"/>
</dbReference>
<dbReference type="InterPro" id="IPR033900">
    <property type="entry name" value="Gram_neg_porin_domain"/>
</dbReference>
<dbReference type="GO" id="GO:0009279">
    <property type="term" value="C:cell outer membrane"/>
    <property type="evidence" value="ECO:0007669"/>
    <property type="project" value="InterPro"/>
</dbReference>
<dbReference type="PANTHER" id="PTHR34501">
    <property type="entry name" value="PROTEIN YDDL-RELATED"/>
    <property type="match status" value="1"/>
</dbReference>
<evidence type="ECO:0000256" key="2">
    <source>
        <dbReference type="ARBA" id="ARBA00011233"/>
    </source>
</evidence>
<evidence type="ECO:0000259" key="11">
    <source>
        <dbReference type="Pfam" id="PF13609"/>
    </source>
</evidence>
<dbReference type="EMBL" id="UOFC01000156">
    <property type="protein sequence ID" value="VAW47597.1"/>
    <property type="molecule type" value="Genomic_DNA"/>
</dbReference>
<evidence type="ECO:0000256" key="3">
    <source>
        <dbReference type="ARBA" id="ARBA00022448"/>
    </source>
</evidence>
<dbReference type="Gene3D" id="2.40.160.10">
    <property type="entry name" value="Porin"/>
    <property type="match status" value="1"/>
</dbReference>
<organism evidence="12">
    <name type="scientific">hydrothermal vent metagenome</name>
    <dbReference type="NCBI Taxonomy" id="652676"/>
    <lineage>
        <taxon>unclassified sequences</taxon>
        <taxon>metagenomes</taxon>
        <taxon>ecological metagenomes</taxon>
    </lineage>
</organism>
<keyword evidence="7" id="KW-0406">Ion transport</keyword>
<keyword evidence="4" id="KW-1134">Transmembrane beta strand</keyword>
<reference evidence="12" key="1">
    <citation type="submission" date="2018-06" db="EMBL/GenBank/DDBJ databases">
        <authorList>
            <person name="Zhirakovskaya E."/>
        </authorList>
    </citation>
    <scope>NUCLEOTIDE SEQUENCE</scope>
</reference>
<dbReference type="PRINTS" id="PR00184">
    <property type="entry name" value="NEISSPPORIN"/>
</dbReference>
<dbReference type="InterPro" id="IPR001702">
    <property type="entry name" value="Porin_Gram-ve"/>
</dbReference>
<dbReference type="CDD" id="cd00342">
    <property type="entry name" value="gram_neg_porins"/>
    <property type="match status" value="1"/>
</dbReference>
<evidence type="ECO:0000256" key="9">
    <source>
        <dbReference type="ARBA" id="ARBA00023136"/>
    </source>
</evidence>
<protein>
    <recommendedName>
        <fullName evidence="11">Porin domain-containing protein</fullName>
    </recommendedName>
</protein>
<evidence type="ECO:0000256" key="8">
    <source>
        <dbReference type="ARBA" id="ARBA00023114"/>
    </source>
</evidence>
<accession>A0A3B0WA89</accession>
<keyword evidence="9" id="KW-0472">Membrane</keyword>
<evidence type="ECO:0000256" key="7">
    <source>
        <dbReference type="ARBA" id="ARBA00023065"/>
    </source>
</evidence>
<dbReference type="SUPFAM" id="SSF56935">
    <property type="entry name" value="Porins"/>
    <property type="match status" value="1"/>
</dbReference>
<gene>
    <name evidence="12" type="ORF">MNBD_GAMMA03-1346</name>
</gene>
<comment type="subunit">
    <text evidence="2">Homotrimer.</text>
</comment>